<gene>
    <name evidence="3" type="ORF">GBAR_LOCUS4739</name>
</gene>
<dbReference type="InterPro" id="IPR053035">
    <property type="entry name" value="Mitochondrial_GEF_domain"/>
</dbReference>
<evidence type="ECO:0000256" key="1">
    <source>
        <dbReference type="PROSITE-ProRule" id="PRU00235"/>
    </source>
</evidence>
<comment type="caution">
    <text evidence="3">The sequence shown here is derived from an EMBL/GenBank/DDBJ whole genome shotgun (WGS) entry which is preliminary data.</text>
</comment>
<dbReference type="GO" id="GO:0070131">
    <property type="term" value="P:positive regulation of mitochondrial translation"/>
    <property type="evidence" value="ECO:0007669"/>
    <property type="project" value="TreeGrafter"/>
</dbReference>
<dbReference type="GO" id="GO:0005085">
    <property type="term" value="F:guanyl-nucleotide exchange factor activity"/>
    <property type="evidence" value="ECO:0007669"/>
    <property type="project" value="TreeGrafter"/>
</dbReference>
<dbReference type="Proteomes" id="UP001174909">
    <property type="component" value="Unassembled WGS sequence"/>
</dbReference>
<organism evidence="3 4">
    <name type="scientific">Geodia barretti</name>
    <name type="common">Barrett's horny sponge</name>
    <dbReference type="NCBI Taxonomy" id="519541"/>
    <lineage>
        <taxon>Eukaryota</taxon>
        <taxon>Metazoa</taxon>
        <taxon>Porifera</taxon>
        <taxon>Demospongiae</taxon>
        <taxon>Heteroscleromorpha</taxon>
        <taxon>Tetractinellida</taxon>
        <taxon>Astrophorina</taxon>
        <taxon>Geodiidae</taxon>
        <taxon>Geodia</taxon>
    </lineage>
</organism>
<accession>A0AA35W989</accession>
<dbReference type="PANTHER" id="PTHR46337:SF1">
    <property type="entry name" value="RCC1-LIKE G EXCHANGING FACTOR-LIKE PROTEIN"/>
    <property type="match status" value="1"/>
</dbReference>
<dbReference type="AlphaFoldDB" id="A0AA35W989"/>
<name>A0AA35W989_GEOBA</name>
<evidence type="ECO:0000313" key="3">
    <source>
        <dbReference type="EMBL" id="CAI8006475.1"/>
    </source>
</evidence>
<dbReference type="InterPro" id="IPR009091">
    <property type="entry name" value="RCC1/BLIP-II"/>
</dbReference>
<evidence type="ECO:0000256" key="2">
    <source>
        <dbReference type="SAM" id="MobiDB-lite"/>
    </source>
</evidence>
<feature type="repeat" description="RCC1" evidence="1">
    <location>
        <begin position="112"/>
        <end position="167"/>
    </location>
</feature>
<dbReference type="Pfam" id="PF00415">
    <property type="entry name" value="RCC1"/>
    <property type="match status" value="1"/>
</dbReference>
<sequence length="367" mass="39776">MALQRIRSFAFSFVPKHWHRLILTRQLRLWVPPTSPELLPDVVKGAVTKVTRGVGFSVGYSDSSPLLWFWGEDPPISGGGRGMLEEVSLPRGQLVKQVSVGRRHVVVLTTSGEVFSMGLNCFGQCGFPLSPSPSSPGNLLPLQPLHTPSPVVKVCCGLDHTHFLTSEGLLYSCGWSDDGQTGTGCRGSLATPTRVAGDVMTERVRDVQCCADTSLAITESSGGIYGWGNNEYRQLHIESSDMQVFEPWKVNLLPNQSDAGEVVAMTIGSSFSATLTERGDIYVAGRLGGREKGGEGWGLLHDSGSRSNEEVVDVKAGLHYLAALVREGKGHQRLLLWGRHSTKTPPLADPHEMELPSSHPELGRRSS</sequence>
<dbReference type="SUPFAM" id="SSF50985">
    <property type="entry name" value="RCC1/BLIP-II"/>
    <property type="match status" value="1"/>
</dbReference>
<feature type="region of interest" description="Disordered" evidence="2">
    <location>
        <begin position="345"/>
        <end position="367"/>
    </location>
</feature>
<dbReference type="InterPro" id="IPR000408">
    <property type="entry name" value="Reg_chr_condens"/>
</dbReference>
<feature type="repeat" description="RCC1" evidence="1">
    <location>
        <begin position="222"/>
        <end position="278"/>
    </location>
</feature>
<proteinExistence type="predicted"/>
<feature type="repeat" description="RCC1" evidence="1">
    <location>
        <begin position="168"/>
        <end position="220"/>
    </location>
</feature>
<dbReference type="Pfam" id="PF13540">
    <property type="entry name" value="RCC1_2"/>
    <property type="match status" value="2"/>
</dbReference>
<dbReference type="PROSITE" id="PS50012">
    <property type="entry name" value="RCC1_3"/>
    <property type="match status" value="3"/>
</dbReference>
<dbReference type="PANTHER" id="PTHR46337">
    <property type="entry name" value="RCC1-LIKE G EXCHANGING FACTOR-LIKE PROTEIN"/>
    <property type="match status" value="1"/>
</dbReference>
<evidence type="ECO:0000313" key="4">
    <source>
        <dbReference type="Proteomes" id="UP001174909"/>
    </source>
</evidence>
<reference evidence="3" key="1">
    <citation type="submission" date="2023-03" db="EMBL/GenBank/DDBJ databases">
        <authorList>
            <person name="Steffen K."/>
            <person name="Cardenas P."/>
        </authorList>
    </citation>
    <scope>NUCLEOTIDE SEQUENCE</scope>
</reference>
<protein>
    <submittedName>
        <fullName evidence="3">RCC1-like G exchanging factor-like protein</fullName>
    </submittedName>
</protein>
<keyword evidence="4" id="KW-1185">Reference proteome</keyword>
<dbReference type="GO" id="GO:0005743">
    <property type="term" value="C:mitochondrial inner membrane"/>
    <property type="evidence" value="ECO:0007669"/>
    <property type="project" value="TreeGrafter"/>
</dbReference>
<dbReference type="EMBL" id="CASHTH010000689">
    <property type="protein sequence ID" value="CAI8006475.1"/>
    <property type="molecule type" value="Genomic_DNA"/>
</dbReference>
<dbReference type="GO" id="GO:0019843">
    <property type="term" value="F:rRNA binding"/>
    <property type="evidence" value="ECO:0007669"/>
    <property type="project" value="TreeGrafter"/>
</dbReference>
<dbReference type="Gene3D" id="2.130.10.30">
    <property type="entry name" value="Regulator of chromosome condensation 1/beta-lactamase-inhibitor protein II"/>
    <property type="match status" value="1"/>
</dbReference>